<evidence type="ECO:0000256" key="2">
    <source>
        <dbReference type="ARBA" id="ARBA00022801"/>
    </source>
</evidence>
<protein>
    <submittedName>
        <fullName evidence="4">Metallophosphoesterase</fullName>
    </submittedName>
</protein>
<dbReference type="InterPro" id="IPR004843">
    <property type="entry name" value="Calcineurin-like_PHP"/>
</dbReference>
<dbReference type="Proteomes" id="UP001629156">
    <property type="component" value="Unassembled WGS sequence"/>
</dbReference>
<comment type="caution">
    <text evidence="4">The sequence shown here is derived from an EMBL/GenBank/DDBJ whole genome shotgun (WGS) entry which is preliminary data.</text>
</comment>
<dbReference type="SUPFAM" id="SSF56300">
    <property type="entry name" value="Metallo-dependent phosphatases"/>
    <property type="match status" value="1"/>
</dbReference>
<dbReference type="RefSeq" id="WP_408083115.1">
    <property type="nucleotide sequence ID" value="NZ_JBELPZ010000001.1"/>
</dbReference>
<evidence type="ECO:0000256" key="1">
    <source>
        <dbReference type="ARBA" id="ARBA00022729"/>
    </source>
</evidence>
<accession>A0ABW8YRY4</accession>
<dbReference type="InterPro" id="IPR029052">
    <property type="entry name" value="Metallo-depent_PP-like"/>
</dbReference>
<dbReference type="Pfam" id="PF00149">
    <property type="entry name" value="Metallophos"/>
    <property type="match status" value="1"/>
</dbReference>
<feature type="domain" description="Calcineurin-like phosphoesterase" evidence="3">
    <location>
        <begin position="68"/>
        <end position="326"/>
    </location>
</feature>
<organism evidence="4 5">
    <name type="scientific">Flavobacterium rhizosphaerae</name>
    <dbReference type="NCBI Taxonomy" id="3163298"/>
    <lineage>
        <taxon>Bacteria</taxon>
        <taxon>Pseudomonadati</taxon>
        <taxon>Bacteroidota</taxon>
        <taxon>Flavobacteriia</taxon>
        <taxon>Flavobacteriales</taxon>
        <taxon>Flavobacteriaceae</taxon>
        <taxon>Flavobacterium</taxon>
    </lineage>
</organism>
<evidence type="ECO:0000313" key="4">
    <source>
        <dbReference type="EMBL" id="MFL9842888.1"/>
    </source>
</evidence>
<dbReference type="InterPro" id="IPR051558">
    <property type="entry name" value="Metallophosphoesterase_PAP"/>
</dbReference>
<name>A0ABW8YRY4_9FLAO</name>
<dbReference type="Gene3D" id="3.60.21.10">
    <property type="match status" value="1"/>
</dbReference>
<sequence>MKVKLILPSYKIMKFFWYGIRLPKNIPLTLFIIAIVTSCATYHPQYGAKAAIPSKDSISVTTQKLDQRFYLIGDAGYASQPNGQRLLEAVAAHLKNEGKNTTLLYMGDNIYPLGMPPEKEDKHRAEAEASLNSQLDMAKVFKGNIYFIPGNHDWYHGLKGVQEEEKLVEKALGKKTFLPGKGCGIDDIKINSDITLITIDSEWYIENWDDYPTMNDDCDIKTRAAFWEELRSLLNKNQDKTVLLAIHHPVMSNGAHGGQLSARKELYPLKYKFPMPVLGSLMNFVRRTSGGSPQDLQSAIYRDMTSHIKTLIQPYDNVLVLSGHDHNLQYIEKDNIHQIISGAGSKEEEARVVGDHDFSYGGRGYAVLDVYKNGNANIKYYRVTDTDEDLVFEKSLLSKPVPLLEEYPVSGFPKDTAATIYTKQETTYSSLYRFLFGNHYRSYYSTSVKAPVAELDTLYGGFTVGRTGGGHQSNSLRLIDKNGHEYVMRALRKSATRFLQTTAFTTSYIGNDYENTFAEHFLLDFYTTAHPYTPFIIGDLSDAVGIYHTNPRLFYVPKQHILGKHNEDYGGALYMIEEHPDDEFSKLDSFGKADGIDGTADVYEKLRKSKTNVIDEQAYIRARLFDLLIGDWDRHGDQWRWSKFKTPDSTYYRPIPRDRDQAFPKHGGALLSLIMKIPPLRYMKPYSDDISSVKWQIKQGYTQDVAFITKSGASVWYKEAAYLQQHLTDAVIDSAFAQLPPEVIDGNTEEIKSDLKSRRDKLLKYIPKYRDVLLKTVVLTGTDDKDRFVITRSPNGNTQVAMYRHKKEGDSLVFSQVYNKKQTKEIWIYGLDDDDVYEVKGKPAGAILLRLIGGQNHDEYIAENARRVKIYDFKSKNNTYKAKGAALKLTDDYETNLYNPKKPDYNIFATYPMAGYNPDDMVKLGVIADYTVNRFIRNPYSQKHTLKANFYFATKGFEFIYRGAFMNVASKWNFALDARYTSPTFSINYFGQGNDTKNNDDDLGMDFNRVKLQVFRLSPSFFKEGRNGSFMELKTDFETIEVDESHNRYVNQPGILQPYLFEHRQFAGINGTYRFENYDNKSLPALGMKFYATGGWKASLDVFERNFAHAETGVTFYHKITRNERLVFGTTFKGKFIFNNNYEFYQAATLGGDNDLRGYRRARFNGRTAFYNSNDVRFTIGKWKSSFIPLTYGILGGYDYGRVWLPSEESDTWHQSVGGGMWLNGADAATAMVSCFYGSEGPRISFQLVIGF</sequence>
<gene>
    <name evidence="4" type="ORF">ABS766_00520</name>
</gene>
<keyword evidence="5" id="KW-1185">Reference proteome</keyword>
<dbReference type="PANTHER" id="PTHR10161:SF14">
    <property type="entry name" value="TARTRATE-RESISTANT ACID PHOSPHATASE TYPE 5"/>
    <property type="match status" value="1"/>
</dbReference>
<proteinExistence type="predicted"/>
<evidence type="ECO:0000313" key="5">
    <source>
        <dbReference type="Proteomes" id="UP001629156"/>
    </source>
</evidence>
<dbReference type="PANTHER" id="PTHR10161">
    <property type="entry name" value="TARTRATE-RESISTANT ACID PHOSPHATASE TYPE 5"/>
    <property type="match status" value="1"/>
</dbReference>
<keyword evidence="2" id="KW-0378">Hydrolase</keyword>
<keyword evidence="1" id="KW-0732">Signal</keyword>
<reference evidence="4 5" key="1">
    <citation type="submission" date="2024-06" db="EMBL/GenBank/DDBJ databases">
        <authorList>
            <person name="Kaempfer P."/>
            <person name="Viver T."/>
        </authorList>
    </citation>
    <scope>NUCLEOTIDE SEQUENCE [LARGE SCALE GENOMIC DNA]</scope>
    <source>
        <strain evidence="4 5">ST-119</strain>
    </source>
</reference>
<evidence type="ECO:0000259" key="3">
    <source>
        <dbReference type="Pfam" id="PF00149"/>
    </source>
</evidence>
<dbReference type="EMBL" id="JBELPZ010000001">
    <property type="protein sequence ID" value="MFL9842888.1"/>
    <property type="molecule type" value="Genomic_DNA"/>
</dbReference>